<gene>
    <name evidence="5" type="ORF">MKS91_01245</name>
</gene>
<dbReference type="SUPFAM" id="SSF52540">
    <property type="entry name" value="P-loop containing nucleoside triphosphate hydrolases"/>
    <property type="match status" value="1"/>
</dbReference>
<keyword evidence="1" id="KW-0813">Transport</keyword>
<name>A0ABT1L405_9GAMM</name>
<keyword evidence="6" id="KW-1185">Reference proteome</keyword>
<organism evidence="5 6">
    <name type="scientific">Candidatus Synchoanobacter obligatus</name>
    <dbReference type="NCBI Taxonomy" id="2919597"/>
    <lineage>
        <taxon>Bacteria</taxon>
        <taxon>Pseudomonadati</taxon>
        <taxon>Pseudomonadota</taxon>
        <taxon>Gammaproteobacteria</taxon>
        <taxon>Candidatus Comchoanobacterales</taxon>
        <taxon>Candidatus Comchoanobacteraceae</taxon>
        <taxon>Candidatus Synchoanobacter</taxon>
    </lineage>
</organism>
<dbReference type="SMART" id="SM00382">
    <property type="entry name" value="AAA"/>
    <property type="match status" value="1"/>
</dbReference>
<reference evidence="5 6" key="1">
    <citation type="journal article" date="2022" name="Nat. Microbiol.">
        <title>The microbiome of a bacterivorous marine choanoflagellate contains a resource-demanding obligate bacterial associate.</title>
        <authorList>
            <person name="Needham D.M."/>
            <person name="Poirier C."/>
            <person name="Bachy C."/>
            <person name="George E.E."/>
            <person name="Wilken S."/>
            <person name="Yung C.C.M."/>
            <person name="Limardo A.J."/>
            <person name="Morando M."/>
            <person name="Sudek L."/>
            <person name="Malmstrom R.R."/>
            <person name="Keeling P.J."/>
            <person name="Santoro A.E."/>
            <person name="Worden A.Z."/>
        </authorList>
    </citation>
    <scope>NUCLEOTIDE SEQUENCE [LARGE SCALE GENOMIC DNA]</scope>
    <source>
        <strain evidence="5 6">Comchoano-2</strain>
    </source>
</reference>
<evidence type="ECO:0000256" key="3">
    <source>
        <dbReference type="ARBA" id="ARBA00022840"/>
    </source>
</evidence>
<evidence type="ECO:0000259" key="4">
    <source>
        <dbReference type="PROSITE" id="PS50893"/>
    </source>
</evidence>
<dbReference type="InterPro" id="IPR017911">
    <property type="entry name" value="MacB-like_ATP-bd"/>
</dbReference>
<proteinExistence type="predicted"/>
<dbReference type="InterPro" id="IPR003593">
    <property type="entry name" value="AAA+_ATPase"/>
</dbReference>
<dbReference type="InterPro" id="IPR015854">
    <property type="entry name" value="ABC_transpr_LolD-like"/>
</dbReference>
<evidence type="ECO:0000313" key="6">
    <source>
        <dbReference type="Proteomes" id="UP001320768"/>
    </source>
</evidence>
<dbReference type="GO" id="GO:0005524">
    <property type="term" value="F:ATP binding"/>
    <property type="evidence" value="ECO:0007669"/>
    <property type="project" value="UniProtKB-KW"/>
</dbReference>
<keyword evidence="2" id="KW-0547">Nucleotide-binding</keyword>
<dbReference type="PROSITE" id="PS50893">
    <property type="entry name" value="ABC_TRANSPORTER_2"/>
    <property type="match status" value="1"/>
</dbReference>
<evidence type="ECO:0000256" key="2">
    <source>
        <dbReference type="ARBA" id="ARBA00022741"/>
    </source>
</evidence>
<dbReference type="InterPro" id="IPR027417">
    <property type="entry name" value="P-loop_NTPase"/>
</dbReference>
<evidence type="ECO:0000313" key="5">
    <source>
        <dbReference type="EMBL" id="MCP8351920.1"/>
    </source>
</evidence>
<dbReference type="Proteomes" id="UP001320768">
    <property type="component" value="Unassembled WGS sequence"/>
</dbReference>
<evidence type="ECO:0000256" key="1">
    <source>
        <dbReference type="ARBA" id="ARBA00022448"/>
    </source>
</evidence>
<dbReference type="InterPro" id="IPR003439">
    <property type="entry name" value="ABC_transporter-like_ATP-bd"/>
</dbReference>
<accession>A0ABT1L405</accession>
<keyword evidence="3 5" id="KW-0067">ATP-binding</keyword>
<dbReference type="CDD" id="cd03255">
    <property type="entry name" value="ABC_MJ0796_LolCDE_FtsE"/>
    <property type="match status" value="1"/>
</dbReference>
<feature type="domain" description="ABC transporter" evidence="4">
    <location>
        <begin position="4"/>
        <end position="216"/>
    </location>
</feature>
<dbReference type="Gene3D" id="3.40.50.300">
    <property type="entry name" value="P-loop containing nucleotide triphosphate hydrolases"/>
    <property type="match status" value="1"/>
</dbReference>
<dbReference type="EMBL" id="JAKUDN010000001">
    <property type="protein sequence ID" value="MCP8351920.1"/>
    <property type="molecule type" value="Genomic_DNA"/>
</dbReference>
<protein>
    <submittedName>
        <fullName evidence="5">ABC transporter ATP-binding protein</fullName>
    </submittedName>
</protein>
<comment type="caution">
    <text evidence="5">The sequence shown here is derived from an EMBL/GenBank/DDBJ whole genome shotgun (WGS) entry which is preliminary data.</text>
</comment>
<dbReference type="InterPro" id="IPR017871">
    <property type="entry name" value="ABC_transporter-like_CS"/>
</dbReference>
<dbReference type="PANTHER" id="PTHR24220">
    <property type="entry name" value="IMPORT ATP-BINDING PROTEIN"/>
    <property type="match status" value="1"/>
</dbReference>
<dbReference type="PROSITE" id="PS00211">
    <property type="entry name" value="ABC_TRANSPORTER_1"/>
    <property type="match status" value="1"/>
</dbReference>
<dbReference type="RefSeq" id="WP_258569028.1">
    <property type="nucleotide sequence ID" value="NZ_JAKUDN010000001.1"/>
</dbReference>
<dbReference type="PANTHER" id="PTHR24220:SF86">
    <property type="entry name" value="ABC TRANSPORTER ABCH.1"/>
    <property type="match status" value="1"/>
</dbReference>
<sequence>MSIIKLHNITKTHDEVILQDLNLEISDGEFVIITGPSGCGKSSLLQILGLIEPATSGQYIIDHEDIKDLSPNRIAVLRHALFGFIFQRYHLIEHLTILDNILLPLQYGEHHDGPERAQEYMQSLGIDHLKNRHPSQLSYGQQQRASIARAMITQPKIILADEPTGSLDPENSILVMEELRKIHNQGQTVILITHNLELIQKTDIHYKIENKQMVRVS</sequence>
<dbReference type="Pfam" id="PF00005">
    <property type="entry name" value="ABC_tran"/>
    <property type="match status" value="1"/>
</dbReference>